<keyword evidence="4" id="KW-1185">Reference proteome</keyword>
<evidence type="ECO:0000313" key="3">
    <source>
        <dbReference type="EMBL" id="GLB65910.1"/>
    </source>
</evidence>
<dbReference type="Pfam" id="PF01613">
    <property type="entry name" value="Flavin_Reduct"/>
    <property type="match status" value="1"/>
</dbReference>
<dbReference type="SMART" id="SM00903">
    <property type="entry name" value="Flavin_Reduct"/>
    <property type="match status" value="1"/>
</dbReference>
<evidence type="ECO:0000313" key="4">
    <source>
        <dbReference type="Proteomes" id="UP001209654"/>
    </source>
</evidence>
<dbReference type="SUPFAM" id="SSF50475">
    <property type="entry name" value="FMN-binding split barrel"/>
    <property type="match status" value="1"/>
</dbReference>
<sequence length="188" mass="19799">MPCTSTQATDRPAAHFDQLLAAEDFKAAFRNHPAGVSIVTADPGDGPVGLTATSVFSVSANPPLLVFSLSGHSSSAPALRRAETVVVHLLGADQLELAKTFSTSGIDRFADAGSWTRLVTGEPVLPSANAWLRGKIVNQMEAGDSTVVAVQVLQAKVPDDEARAAGQSRPLVYHNRTWHHLGDHSALS</sequence>
<protein>
    <submittedName>
        <fullName evidence="3">Flavin oxidoreductase</fullName>
    </submittedName>
</protein>
<dbReference type="InterPro" id="IPR012349">
    <property type="entry name" value="Split_barrel_FMN-bd"/>
</dbReference>
<dbReference type="PANTHER" id="PTHR30466:SF1">
    <property type="entry name" value="FMN REDUCTASE (NADH) RUTF"/>
    <property type="match status" value="1"/>
</dbReference>
<dbReference type="RefSeq" id="WP_264794072.1">
    <property type="nucleotide sequence ID" value="NZ_BRVS01000001.1"/>
</dbReference>
<dbReference type="Gene3D" id="2.30.110.10">
    <property type="entry name" value="Electron Transport, Fmn-binding Protein, Chain A"/>
    <property type="match status" value="1"/>
</dbReference>
<comment type="caution">
    <text evidence="3">The sequence shown here is derived from an EMBL/GenBank/DDBJ whole genome shotgun (WGS) entry which is preliminary data.</text>
</comment>
<evidence type="ECO:0000256" key="1">
    <source>
        <dbReference type="ARBA" id="ARBA00023002"/>
    </source>
</evidence>
<gene>
    <name evidence="3" type="ORF">AHIS1636_03490</name>
</gene>
<proteinExistence type="predicted"/>
<dbReference type="PANTHER" id="PTHR30466">
    <property type="entry name" value="FLAVIN REDUCTASE"/>
    <property type="match status" value="1"/>
</dbReference>
<reference evidence="3 4" key="1">
    <citation type="journal article" date="2023" name="Int. J. Syst. Evol. Microbiol.">
        <title>Arthrobacter mangrovi sp. nov., an actinobacterium isolated from the rhizosphere of a mangrove.</title>
        <authorList>
            <person name="Hamada M."/>
            <person name="Saitou S."/>
            <person name="Enomoto N."/>
            <person name="Nanri K."/>
            <person name="Hidaka K."/>
            <person name="Miura T."/>
            <person name="Tamura T."/>
        </authorList>
    </citation>
    <scope>NUCLEOTIDE SEQUENCE [LARGE SCALE GENOMIC DNA]</scope>
    <source>
        <strain evidence="3 4">NBRC 112813</strain>
    </source>
</reference>
<dbReference type="Proteomes" id="UP001209654">
    <property type="component" value="Unassembled WGS sequence"/>
</dbReference>
<dbReference type="InterPro" id="IPR002563">
    <property type="entry name" value="Flavin_Rdtase-like_dom"/>
</dbReference>
<name>A0ABQ5MPJ8_9MICC</name>
<dbReference type="EMBL" id="BRVS01000001">
    <property type="protein sequence ID" value="GLB65910.1"/>
    <property type="molecule type" value="Genomic_DNA"/>
</dbReference>
<keyword evidence="1" id="KW-0560">Oxidoreductase</keyword>
<organism evidence="3 4">
    <name type="scientific">Arthrobacter mangrovi</name>
    <dbReference type="NCBI Taxonomy" id="2966350"/>
    <lineage>
        <taxon>Bacteria</taxon>
        <taxon>Bacillati</taxon>
        <taxon>Actinomycetota</taxon>
        <taxon>Actinomycetes</taxon>
        <taxon>Micrococcales</taxon>
        <taxon>Micrococcaceae</taxon>
        <taxon>Arthrobacter</taxon>
    </lineage>
</organism>
<evidence type="ECO:0000259" key="2">
    <source>
        <dbReference type="SMART" id="SM00903"/>
    </source>
</evidence>
<feature type="domain" description="Flavin reductase like" evidence="2">
    <location>
        <begin position="29"/>
        <end position="180"/>
    </location>
</feature>
<accession>A0ABQ5MPJ8</accession>
<dbReference type="InterPro" id="IPR050268">
    <property type="entry name" value="NADH-dep_flavin_reductase"/>
</dbReference>